<keyword evidence="3" id="KW-1185">Reference proteome</keyword>
<gene>
    <name evidence="2" type="ORF">U9M48_034688</name>
</gene>
<protein>
    <recommendedName>
        <fullName evidence="1">At1g61320/AtMIF1 LRR domain-containing protein</fullName>
    </recommendedName>
</protein>
<accession>A0AAQ3U9I4</accession>
<dbReference type="SUPFAM" id="SSF52047">
    <property type="entry name" value="RNI-like"/>
    <property type="match status" value="1"/>
</dbReference>
<name>A0AAQ3U9I4_PASNO</name>
<dbReference type="Gene3D" id="3.80.10.10">
    <property type="entry name" value="Ribonuclease Inhibitor"/>
    <property type="match status" value="1"/>
</dbReference>
<sequence>MWQTCPALTFKLRECGVDGGLRYKHVWRFIDEVDNVLQEHRGKVIETLQVKVNYVVRGVVRVRFPDYAINDLVHFAITSRTKILALDLKPPSGWWIYGSDDRYLFPFHLFDDDTSTPCLQNLQLSFASLNPPPPPQYKGFPNLRKLHLQVSHVGSKDLQRVLSHCCNLEWLHLDRCDIHNDDELAVAAPLPRLRYLRVSYCRKLTKIEFNAVNLVTFEYGGDLMPIHLVHSMKLQGANIKCGNDVLQHMLVPLLKGIPSVQNLTLNARLGLPLLEKHYWLRDSLLLKFSNLRHLQLVMFILDKDVEHILYSSVSFLKATPFIEKLEIHFRGVYTWFDQAGPSREDLIGQCKCNNYYLKSIWITGFKALKGQLEFLLHAVENAQALEVLRVETERRCPPSLHRQYEEAEEAKQRARASLNTVLSQDVAFDVI</sequence>
<reference evidence="2 3" key="1">
    <citation type="submission" date="2024-02" db="EMBL/GenBank/DDBJ databases">
        <title>High-quality chromosome-scale genome assembly of Pensacola bahiagrass (Paspalum notatum Flugge var. saurae).</title>
        <authorList>
            <person name="Vega J.M."/>
            <person name="Podio M."/>
            <person name="Orjuela J."/>
            <person name="Siena L.A."/>
            <person name="Pessino S.C."/>
            <person name="Combes M.C."/>
            <person name="Mariac C."/>
            <person name="Albertini E."/>
            <person name="Pupilli F."/>
            <person name="Ortiz J.P.A."/>
            <person name="Leblanc O."/>
        </authorList>
    </citation>
    <scope>NUCLEOTIDE SEQUENCE [LARGE SCALE GENOMIC DNA]</scope>
    <source>
        <strain evidence="2">R1</strain>
        <tissue evidence="2">Leaf</tissue>
    </source>
</reference>
<dbReference type="InterPro" id="IPR032675">
    <property type="entry name" value="LRR_dom_sf"/>
</dbReference>
<proteinExistence type="predicted"/>
<dbReference type="AlphaFoldDB" id="A0AAQ3U9I4"/>
<organism evidence="2 3">
    <name type="scientific">Paspalum notatum var. saurae</name>
    <dbReference type="NCBI Taxonomy" id="547442"/>
    <lineage>
        <taxon>Eukaryota</taxon>
        <taxon>Viridiplantae</taxon>
        <taxon>Streptophyta</taxon>
        <taxon>Embryophyta</taxon>
        <taxon>Tracheophyta</taxon>
        <taxon>Spermatophyta</taxon>
        <taxon>Magnoliopsida</taxon>
        <taxon>Liliopsida</taxon>
        <taxon>Poales</taxon>
        <taxon>Poaceae</taxon>
        <taxon>PACMAD clade</taxon>
        <taxon>Panicoideae</taxon>
        <taxon>Andropogonodae</taxon>
        <taxon>Paspaleae</taxon>
        <taxon>Paspalinae</taxon>
        <taxon>Paspalum</taxon>
    </lineage>
</organism>
<dbReference type="Pfam" id="PF23622">
    <property type="entry name" value="LRR_At1g61320_AtMIF1"/>
    <property type="match status" value="1"/>
</dbReference>
<dbReference type="InterPro" id="IPR055357">
    <property type="entry name" value="LRR_At1g61320_AtMIF1"/>
</dbReference>
<dbReference type="InterPro" id="IPR053772">
    <property type="entry name" value="At1g61320/At1g61330-like"/>
</dbReference>
<evidence type="ECO:0000313" key="3">
    <source>
        <dbReference type="Proteomes" id="UP001341281"/>
    </source>
</evidence>
<dbReference type="PANTHER" id="PTHR34145">
    <property type="entry name" value="OS02G0105600 PROTEIN"/>
    <property type="match status" value="1"/>
</dbReference>
<dbReference type="Proteomes" id="UP001341281">
    <property type="component" value="Chromosome 08"/>
</dbReference>
<feature type="domain" description="At1g61320/AtMIF1 LRR" evidence="1">
    <location>
        <begin position="36"/>
        <end position="403"/>
    </location>
</feature>
<dbReference type="EMBL" id="CP144752">
    <property type="protein sequence ID" value="WVZ88139.1"/>
    <property type="molecule type" value="Genomic_DNA"/>
</dbReference>
<evidence type="ECO:0000313" key="2">
    <source>
        <dbReference type="EMBL" id="WVZ88139.1"/>
    </source>
</evidence>
<evidence type="ECO:0000259" key="1">
    <source>
        <dbReference type="Pfam" id="PF23622"/>
    </source>
</evidence>
<dbReference type="PANTHER" id="PTHR34145:SF57">
    <property type="entry name" value="F-BOX DOMAIN-CONTAINING PROTEIN"/>
    <property type="match status" value="1"/>
</dbReference>